<keyword evidence="4" id="KW-1185">Reference proteome</keyword>
<feature type="chain" id="PRO_5045824785" evidence="3">
    <location>
        <begin position="25"/>
        <end position="436"/>
    </location>
</feature>
<organism evidence="4 5">
    <name type="scientific">Aplysia californica</name>
    <name type="common">California sea hare</name>
    <dbReference type="NCBI Taxonomy" id="6500"/>
    <lineage>
        <taxon>Eukaryota</taxon>
        <taxon>Metazoa</taxon>
        <taxon>Spiralia</taxon>
        <taxon>Lophotrochozoa</taxon>
        <taxon>Mollusca</taxon>
        <taxon>Gastropoda</taxon>
        <taxon>Heterobranchia</taxon>
        <taxon>Euthyneura</taxon>
        <taxon>Tectipleura</taxon>
        <taxon>Aplysiida</taxon>
        <taxon>Aplysioidea</taxon>
        <taxon>Aplysiidae</taxon>
        <taxon>Aplysia</taxon>
    </lineage>
</organism>
<dbReference type="Gene3D" id="2.60.40.10">
    <property type="entry name" value="Immunoglobulins"/>
    <property type="match status" value="1"/>
</dbReference>
<keyword evidence="3" id="KW-0732">Signal</keyword>
<feature type="region of interest" description="Disordered" evidence="1">
    <location>
        <begin position="320"/>
        <end position="436"/>
    </location>
</feature>
<evidence type="ECO:0000313" key="4">
    <source>
        <dbReference type="Proteomes" id="UP000694888"/>
    </source>
</evidence>
<dbReference type="InterPro" id="IPR036179">
    <property type="entry name" value="Ig-like_dom_sf"/>
</dbReference>
<protein>
    <submittedName>
        <fullName evidence="5">Uncharacterized protein LOC101853152 isoform X1</fullName>
    </submittedName>
</protein>
<keyword evidence="2" id="KW-1133">Transmembrane helix</keyword>
<gene>
    <name evidence="5" type="primary">LOC101853152</name>
</gene>
<evidence type="ECO:0000256" key="1">
    <source>
        <dbReference type="SAM" id="MobiDB-lite"/>
    </source>
</evidence>
<evidence type="ECO:0000313" key="5">
    <source>
        <dbReference type="RefSeq" id="XP_005095056.1"/>
    </source>
</evidence>
<dbReference type="RefSeq" id="XP_005095056.1">
    <property type="nucleotide sequence ID" value="XM_005094999.3"/>
</dbReference>
<dbReference type="InterPro" id="IPR013783">
    <property type="entry name" value="Ig-like_fold"/>
</dbReference>
<keyword evidence="2" id="KW-0812">Transmembrane</keyword>
<reference evidence="5" key="1">
    <citation type="submission" date="2025-08" db="UniProtKB">
        <authorList>
            <consortium name="RefSeq"/>
        </authorList>
    </citation>
    <scope>IDENTIFICATION</scope>
</reference>
<dbReference type="Proteomes" id="UP000694888">
    <property type="component" value="Unplaced"/>
</dbReference>
<evidence type="ECO:0000256" key="3">
    <source>
        <dbReference type="SAM" id="SignalP"/>
    </source>
</evidence>
<accession>A0ABM0JJG3</accession>
<dbReference type="GeneID" id="101853152"/>
<evidence type="ECO:0000256" key="2">
    <source>
        <dbReference type="SAM" id="Phobius"/>
    </source>
</evidence>
<name>A0ABM0JJG3_APLCA</name>
<proteinExistence type="predicted"/>
<feature type="signal peptide" evidence="3">
    <location>
        <begin position="1"/>
        <end position="24"/>
    </location>
</feature>
<feature type="compositionally biased region" description="Acidic residues" evidence="1">
    <location>
        <begin position="397"/>
        <end position="408"/>
    </location>
</feature>
<dbReference type="SUPFAM" id="SSF48726">
    <property type="entry name" value="Immunoglobulin"/>
    <property type="match status" value="1"/>
</dbReference>
<keyword evidence="2" id="KW-0472">Membrane</keyword>
<sequence>MNVVASFLFMALLLLAIKAQKAKVEIIGPDRVQEFHACVGTTAYIPWPLNVLLRTGHKSPSISLTFRRRHSEKSNVIARFTERKEFQVETLFRGRLSVSSEMSGIFLKRVSFDDAGMYLAQATLDYGQVWTRSTNLTVHIRPIVIGGRLNLSQTESIAASGGQGHCVSLVCGTLEYAGYPPAQFAWSAPGKTLSGKTTSDDTASSVQVCSPFQGEVTCSLVGFSSVCTYDHVVSLHLDLPGPPANASSVHQSKVTRDLVLMIVMPVLAIALPLTILGIWVLSHLLKSYPQYREHRHYEKQHSNKRDRLSTAALIELDSLLPSHDPPVTGDVEGGGPPDQTVLLTGGGGEGDGDHVQNQPHRMASEQDRAEEEEEDNDNRKEDNGDESETDVKNGDIREEEEEEEDDEQSQSSEDENKVNEEQPLMEDSANLPTVNL</sequence>
<feature type="transmembrane region" description="Helical" evidence="2">
    <location>
        <begin position="258"/>
        <end position="285"/>
    </location>
</feature>